<proteinExistence type="predicted"/>
<evidence type="ECO:0000313" key="1">
    <source>
        <dbReference type="EMBL" id="CAG2064410.1"/>
    </source>
</evidence>
<evidence type="ECO:0000313" key="2">
    <source>
        <dbReference type="Proteomes" id="UP001153148"/>
    </source>
</evidence>
<accession>A0ABN7PCM4</accession>
<sequence>MVRGKSVRFLPFHFNITDYLQFFSVGDVPTENRATLCCSRFLSMLVENPITEVVSRNIRPTRSPVDVFMR</sequence>
<name>A0ABN7PCM4_TIMPD</name>
<organism evidence="1 2">
    <name type="scientific">Timema podura</name>
    <name type="common">Walking stick</name>
    <dbReference type="NCBI Taxonomy" id="61482"/>
    <lineage>
        <taxon>Eukaryota</taxon>
        <taxon>Metazoa</taxon>
        <taxon>Ecdysozoa</taxon>
        <taxon>Arthropoda</taxon>
        <taxon>Hexapoda</taxon>
        <taxon>Insecta</taxon>
        <taxon>Pterygota</taxon>
        <taxon>Neoptera</taxon>
        <taxon>Polyneoptera</taxon>
        <taxon>Phasmatodea</taxon>
        <taxon>Timematodea</taxon>
        <taxon>Timematoidea</taxon>
        <taxon>Timematidae</taxon>
        <taxon>Timema</taxon>
    </lineage>
</organism>
<protein>
    <submittedName>
        <fullName evidence="1">Uncharacterized protein</fullName>
    </submittedName>
</protein>
<reference evidence="1" key="1">
    <citation type="submission" date="2021-03" db="EMBL/GenBank/DDBJ databases">
        <authorList>
            <person name="Tran Van P."/>
        </authorList>
    </citation>
    <scope>NUCLEOTIDE SEQUENCE</scope>
</reference>
<gene>
    <name evidence="1" type="ORF">TPAB3V08_LOCUS11357</name>
</gene>
<comment type="caution">
    <text evidence="1">The sequence shown here is derived from an EMBL/GenBank/DDBJ whole genome shotgun (WGS) entry which is preliminary data.</text>
</comment>
<dbReference type="EMBL" id="CAJPIN010033839">
    <property type="protein sequence ID" value="CAG2064410.1"/>
    <property type="molecule type" value="Genomic_DNA"/>
</dbReference>
<dbReference type="Proteomes" id="UP001153148">
    <property type="component" value="Unassembled WGS sequence"/>
</dbReference>
<keyword evidence="2" id="KW-1185">Reference proteome</keyword>